<evidence type="ECO:0000313" key="2">
    <source>
        <dbReference type="Proteomes" id="UP000054485"/>
    </source>
</evidence>
<proteinExistence type="predicted"/>
<reference evidence="1 2" key="1">
    <citation type="submission" date="2014-04" db="EMBL/GenBank/DDBJ databases">
        <authorList>
            <consortium name="DOE Joint Genome Institute"/>
            <person name="Kuo A."/>
            <person name="Ruytinx J."/>
            <person name="Rineau F."/>
            <person name="Colpaert J."/>
            <person name="Kohler A."/>
            <person name="Nagy L.G."/>
            <person name="Floudas D."/>
            <person name="Copeland A."/>
            <person name="Barry K.W."/>
            <person name="Cichocki N."/>
            <person name="Veneault-Fourrey C."/>
            <person name="LaButti K."/>
            <person name="Lindquist E.A."/>
            <person name="Lipzen A."/>
            <person name="Lundell T."/>
            <person name="Morin E."/>
            <person name="Murat C."/>
            <person name="Sun H."/>
            <person name="Tunlid A."/>
            <person name="Henrissat B."/>
            <person name="Grigoriev I.V."/>
            <person name="Hibbett D.S."/>
            <person name="Martin F."/>
            <person name="Nordberg H.P."/>
            <person name="Cantor M.N."/>
            <person name="Hua S.X."/>
        </authorList>
    </citation>
    <scope>NUCLEOTIDE SEQUENCE [LARGE SCALE GENOMIC DNA]</scope>
    <source>
        <strain evidence="1 2">UH-Slu-Lm8-n1</strain>
    </source>
</reference>
<gene>
    <name evidence="1" type="ORF">CY34DRAFT_798499</name>
</gene>
<protein>
    <submittedName>
        <fullName evidence="1">Uncharacterized protein</fullName>
    </submittedName>
</protein>
<organism evidence="1 2">
    <name type="scientific">Suillus luteus UH-Slu-Lm8-n1</name>
    <dbReference type="NCBI Taxonomy" id="930992"/>
    <lineage>
        <taxon>Eukaryota</taxon>
        <taxon>Fungi</taxon>
        <taxon>Dikarya</taxon>
        <taxon>Basidiomycota</taxon>
        <taxon>Agaricomycotina</taxon>
        <taxon>Agaricomycetes</taxon>
        <taxon>Agaricomycetidae</taxon>
        <taxon>Boletales</taxon>
        <taxon>Suillineae</taxon>
        <taxon>Suillaceae</taxon>
        <taxon>Suillus</taxon>
    </lineage>
</organism>
<name>A0A0D0BR02_9AGAM</name>
<keyword evidence="2" id="KW-1185">Reference proteome</keyword>
<dbReference type="EMBL" id="KN835140">
    <property type="protein sequence ID" value="KIK48127.1"/>
    <property type="molecule type" value="Genomic_DNA"/>
</dbReference>
<dbReference type="InParanoid" id="A0A0D0BR02"/>
<dbReference type="Proteomes" id="UP000054485">
    <property type="component" value="Unassembled WGS sequence"/>
</dbReference>
<dbReference type="AlphaFoldDB" id="A0A0D0BR02"/>
<accession>A0A0D0BR02</accession>
<dbReference type="HOGENOM" id="CLU_3034000_0_0_1"/>
<sequence length="55" mass="6264">MDWARCDSMSRSGRQDTDRDIWRCCWLLMRINGVPVAPLGKVFGYGGLMCGGRRL</sequence>
<reference evidence="2" key="2">
    <citation type="submission" date="2015-01" db="EMBL/GenBank/DDBJ databases">
        <title>Evolutionary Origins and Diversification of the Mycorrhizal Mutualists.</title>
        <authorList>
            <consortium name="DOE Joint Genome Institute"/>
            <consortium name="Mycorrhizal Genomics Consortium"/>
            <person name="Kohler A."/>
            <person name="Kuo A."/>
            <person name="Nagy L.G."/>
            <person name="Floudas D."/>
            <person name="Copeland A."/>
            <person name="Barry K.W."/>
            <person name="Cichocki N."/>
            <person name="Veneault-Fourrey C."/>
            <person name="LaButti K."/>
            <person name="Lindquist E.A."/>
            <person name="Lipzen A."/>
            <person name="Lundell T."/>
            <person name="Morin E."/>
            <person name="Murat C."/>
            <person name="Riley R."/>
            <person name="Ohm R."/>
            <person name="Sun H."/>
            <person name="Tunlid A."/>
            <person name="Henrissat B."/>
            <person name="Grigoriev I.V."/>
            <person name="Hibbett D.S."/>
            <person name="Martin F."/>
        </authorList>
    </citation>
    <scope>NUCLEOTIDE SEQUENCE [LARGE SCALE GENOMIC DNA]</scope>
    <source>
        <strain evidence="2">UH-Slu-Lm8-n1</strain>
    </source>
</reference>
<evidence type="ECO:0000313" key="1">
    <source>
        <dbReference type="EMBL" id="KIK48127.1"/>
    </source>
</evidence>